<dbReference type="WBParaSite" id="Hba_11717">
    <property type="protein sequence ID" value="Hba_11717"/>
    <property type="gene ID" value="Hba_11717"/>
</dbReference>
<reference evidence="4" key="1">
    <citation type="submission" date="2016-11" db="UniProtKB">
        <authorList>
            <consortium name="WormBaseParasite"/>
        </authorList>
    </citation>
    <scope>IDENTIFICATION</scope>
</reference>
<dbReference type="Proteomes" id="UP000095283">
    <property type="component" value="Unplaced"/>
</dbReference>
<sequence>MICWLLLFILLLRSKCVKLQIPSSLKLLQKLTVSLFIVIHWFIFSNCYYYRNMGWFQDWLVQMEVADTKLFITRCNELEIPNFFQKWILVGILGFKSNCIRSVITYISYMLHNLIFVQLLHI</sequence>
<proteinExistence type="predicted"/>
<evidence type="ECO:0000256" key="1">
    <source>
        <dbReference type="SAM" id="Phobius"/>
    </source>
</evidence>
<keyword evidence="2" id="KW-0732">Signal</keyword>
<evidence type="ECO:0000256" key="2">
    <source>
        <dbReference type="SAM" id="SignalP"/>
    </source>
</evidence>
<keyword evidence="1" id="KW-0472">Membrane</keyword>
<name>A0A1I7X2N7_HETBA</name>
<feature type="transmembrane region" description="Helical" evidence="1">
    <location>
        <begin position="32"/>
        <end position="50"/>
    </location>
</feature>
<accession>A0A1I7X2N7</accession>
<evidence type="ECO:0000313" key="4">
    <source>
        <dbReference type="WBParaSite" id="Hba_11717"/>
    </source>
</evidence>
<feature type="signal peptide" evidence="2">
    <location>
        <begin position="1"/>
        <end position="19"/>
    </location>
</feature>
<feature type="chain" id="PRO_5009310944" evidence="2">
    <location>
        <begin position="20"/>
        <end position="122"/>
    </location>
</feature>
<keyword evidence="1" id="KW-0812">Transmembrane</keyword>
<keyword evidence="3" id="KW-1185">Reference proteome</keyword>
<evidence type="ECO:0000313" key="3">
    <source>
        <dbReference type="Proteomes" id="UP000095283"/>
    </source>
</evidence>
<organism evidence="3 4">
    <name type="scientific">Heterorhabditis bacteriophora</name>
    <name type="common">Entomopathogenic nematode worm</name>
    <dbReference type="NCBI Taxonomy" id="37862"/>
    <lineage>
        <taxon>Eukaryota</taxon>
        <taxon>Metazoa</taxon>
        <taxon>Ecdysozoa</taxon>
        <taxon>Nematoda</taxon>
        <taxon>Chromadorea</taxon>
        <taxon>Rhabditida</taxon>
        <taxon>Rhabditina</taxon>
        <taxon>Rhabditomorpha</taxon>
        <taxon>Strongyloidea</taxon>
        <taxon>Heterorhabditidae</taxon>
        <taxon>Heterorhabditis</taxon>
    </lineage>
</organism>
<keyword evidence="1" id="KW-1133">Transmembrane helix</keyword>
<dbReference type="AlphaFoldDB" id="A0A1I7X2N7"/>
<protein>
    <submittedName>
        <fullName evidence="4">Cas1_AcylT domain-containing protein</fullName>
    </submittedName>
</protein>